<dbReference type="EMBL" id="LT607412">
    <property type="protein sequence ID" value="SCF12608.1"/>
    <property type="molecule type" value="Genomic_DNA"/>
</dbReference>
<organism evidence="3 4">
    <name type="scientific">Micromonospora coriariae</name>
    <dbReference type="NCBI Taxonomy" id="285665"/>
    <lineage>
        <taxon>Bacteria</taxon>
        <taxon>Bacillati</taxon>
        <taxon>Actinomycetota</taxon>
        <taxon>Actinomycetes</taxon>
        <taxon>Micromonosporales</taxon>
        <taxon>Micromonosporaceae</taxon>
        <taxon>Micromonospora</taxon>
    </lineage>
</organism>
<dbReference type="Gene3D" id="3.90.230.10">
    <property type="entry name" value="Creatinase/methionine aminopeptidase superfamily"/>
    <property type="match status" value="1"/>
</dbReference>
<gene>
    <name evidence="3" type="ORF">GA0070607_5851</name>
</gene>
<dbReference type="AlphaFoldDB" id="A0A1C4XVU6"/>
<dbReference type="GO" id="GO:0004177">
    <property type="term" value="F:aminopeptidase activity"/>
    <property type="evidence" value="ECO:0007669"/>
    <property type="project" value="UniProtKB-KW"/>
</dbReference>
<keyword evidence="3" id="KW-0645">Protease</keyword>
<dbReference type="InterPro" id="IPR000994">
    <property type="entry name" value="Pept_M24"/>
</dbReference>
<dbReference type="InterPro" id="IPR050659">
    <property type="entry name" value="Peptidase_M24B"/>
</dbReference>
<sequence length="371" mass="38270">MGIDELYPPDRLIAAQGATAAAGLDALLLTPGSDLRYLTGYDARAGERLTCLVLPAEGEPTLIVPTLERPAAEASPAPATGVRIVDHADGTDPYPLVVAALDGPPAGVGLADRMWAEQVLALRAALPAAAQRLAGEVLRELRIRKSPAEVAALAEAGAAIDEVHLRMGEWLRPGRTEAEVAADIATAIRAAGHVSVDFVIVAAGPNGASPHHGTSDRPIGAGEPVVVDIGGTMASGYRSDCTRTYVAGGPAPAEFQDYYAVLRDAQRAAVAAVRPGISAAEADAAAREPIAAAGYGPAFLHRTGHGIGLDGHEEPYLVAGNDRPLEPGMAFSIEPGIYLAGRHGARIEDIVVCTTDGVQRLNTTPTELIAL</sequence>
<dbReference type="Pfam" id="PF01321">
    <property type="entry name" value="Creatinase_N"/>
    <property type="match status" value="1"/>
</dbReference>
<dbReference type="Pfam" id="PF00557">
    <property type="entry name" value="Peptidase_M24"/>
    <property type="match status" value="1"/>
</dbReference>
<name>A0A1C4XVU6_9ACTN</name>
<dbReference type="Gene3D" id="3.40.350.10">
    <property type="entry name" value="Creatinase/prolidase N-terminal domain"/>
    <property type="match status" value="1"/>
</dbReference>
<feature type="domain" description="Peptidase M24" evidence="1">
    <location>
        <begin position="152"/>
        <end position="354"/>
    </location>
</feature>
<dbReference type="InterPro" id="IPR000587">
    <property type="entry name" value="Creatinase_N"/>
</dbReference>
<dbReference type="Proteomes" id="UP000198243">
    <property type="component" value="Chromosome I"/>
</dbReference>
<proteinExistence type="predicted"/>
<evidence type="ECO:0000313" key="4">
    <source>
        <dbReference type="Proteomes" id="UP000198243"/>
    </source>
</evidence>
<keyword evidence="3" id="KW-0031">Aminopeptidase</keyword>
<dbReference type="RefSeq" id="WP_089021012.1">
    <property type="nucleotide sequence ID" value="NZ_LT607412.1"/>
</dbReference>
<accession>A0A1C4XVU6</accession>
<feature type="domain" description="Creatinase N-terminal" evidence="2">
    <location>
        <begin position="11"/>
        <end position="143"/>
    </location>
</feature>
<evidence type="ECO:0000259" key="2">
    <source>
        <dbReference type="Pfam" id="PF01321"/>
    </source>
</evidence>
<keyword evidence="3" id="KW-0378">Hydrolase</keyword>
<dbReference type="SUPFAM" id="SSF55920">
    <property type="entry name" value="Creatinase/aminopeptidase"/>
    <property type="match status" value="1"/>
</dbReference>
<evidence type="ECO:0000259" key="1">
    <source>
        <dbReference type="Pfam" id="PF00557"/>
    </source>
</evidence>
<dbReference type="OrthoDB" id="9806388at2"/>
<evidence type="ECO:0000313" key="3">
    <source>
        <dbReference type="EMBL" id="SCF12608.1"/>
    </source>
</evidence>
<dbReference type="PANTHER" id="PTHR46112:SF3">
    <property type="entry name" value="AMINOPEPTIDASE YPDF"/>
    <property type="match status" value="1"/>
</dbReference>
<dbReference type="PANTHER" id="PTHR46112">
    <property type="entry name" value="AMINOPEPTIDASE"/>
    <property type="match status" value="1"/>
</dbReference>
<dbReference type="InterPro" id="IPR029149">
    <property type="entry name" value="Creatin/AminoP/Spt16_N"/>
</dbReference>
<dbReference type="InterPro" id="IPR036005">
    <property type="entry name" value="Creatinase/aminopeptidase-like"/>
</dbReference>
<dbReference type="SUPFAM" id="SSF53092">
    <property type="entry name" value="Creatinase/prolidase N-terminal domain"/>
    <property type="match status" value="1"/>
</dbReference>
<reference evidence="4" key="1">
    <citation type="submission" date="2016-06" db="EMBL/GenBank/DDBJ databases">
        <authorList>
            <person name="Varghese N."/>
            <person name="Submissions Spin"/>
        </authorList>
    </citation>
    <scope>NUCLEOTIDE SEQUENCE [LARGE SCALE GENOMIC DNA]</scope>
    <source>
        <strain evidence="4">DSM 44875</strain>
    </source>
</reference>
<protein>
    <submittedName>
        <fullName evidence="3">Xaa-Pro aminopeptidase</fullName>
    </submittedName>
</protein>
<keyword evidence="4" id="KW-1185">Reference proteome</keyword>